<dbReference type="SUPFAM" id="SSF100950">
    <property type="entry name" value="NagB/RpiA/CoA transferase-like"/>
    <property type="match status" value="1"/>
</dbReference>
<keyword evidence="1" id="KW-0808">Transferase</keyword>
<reference evidence="1 2" key="1">
    <citation type="submission" date="2017-07" db="EMBL/GenBank/DDBJ databases">
        <title>Draft genome of Ochrobactrum lupini type strain LUP21.</title>
        <authorList>
            <person name="Krzyzanowska D.M."/>
            <person name="Jafra S."/>
        </authorList>
    </citation>
    <scope>NUCLEOTIDE SEQUENCE [LARGE SCALE GENOMIC DNA]</scope>
    <source>
        <strain evidence="1 2">LUP21</strain>
    </source>
</reference>
<dbReference type="Pfam" id="PF01144">
    <property type="entry name" value="CoA_trans"/>
    <property type="match status" value="1"/>
</dbReference>
<dbReference type="GO" id="GO:0047569">
    <property type="term" value="F:3-oxoadipate CoA-transferase activity"/>
    <property type="evidence" value="ECO:0007669"/>
    <property type="project" value="UniProtKB-EC"/>
</dbReference>
<accession>A0A256GG76</accession>
<gene>
    <name evidence="1" type="primary">catJ</name>
    <name evidence="1" type="ORF">CES86_3960</name>
</gene>
<comment type="caution">
    <text evidence="1">The sequence shown here is derived from an EMBL/GenBank/DDBJ whole genome shotgun (WGS) entry which is preliminary data.</text>
</comment>
<proteinExistence type="predicted"/>
<dbReference type="EC" id="2.8.3.6" evidence="1"/>
<dbReference type="AlphaFoldDB" id="A0A256GG76"/>
<evidence type="ECO:0000313" key="2">
    <source>
        <dbReference type="Proteomes" id="UP000216363"/>
    </source>
</evidence>
<dbReference type="PANTHER" id="PTHR43293:SF3">
    <property type="entry name" value="CHOLESTEROL RING-CLEAVING HYDROLASE IPDB SUBUNIT"/>
    <property type="match status" value="1"/>
</dbReference>
<dbReference type="InterPro" id="IPR004165">
    <property type="entry name" value="CoA_trans_fam_I"/>
</dbReference>
<dbReference type="EMBL" id="NNRN01000056">
    <property type="protein sequence ID" value="OYR25906.1"/>
    <property type="molecule type" value="Genomic_DNA"/>
</dbReference>
<protein>
    <submittedName>
        <fullName evidence="1">3-oxoadipate CoA-transferase subunit B</fullName>
        <ecNumber evidence="1">2.8.3.6</ecNumber>
    </submittedName>
</protein>
<name>A0A256GG76_9HYPH</name>
<dbReference type="SMART" id="SM00882">
    <property type="entry name" value="CoA_trans"/>
    <property type="match status" value="1"/>
</dbReference>
<evidence type="ECO:0000313" key="1">
    <source>
        <dbReference type="EMBL" id="OYR25906.1"/>
    </source>
</evidence>
<organism evidence="1 2">
    <name type="scientific">Brucella lupini</name>
    <dbReference type="NCBI Taxonomy" id="255457"/>
    <lineage>
        <taxon>Bacteria</taxon>
        <taxon>Pseudomonadati</taxon>
        <taxon>Pseudomonadota</taxon>
        <taxon>Alphaproteobacteria</taxon>
        <taxon>Hyphomicrobiales</taxon>
        <taxon>Brucellaceae</taxon>
        <taxon>Brucella/Ochrobactrum group</taxon>
        <taxon>Brucella</taxon>
    </lineage>
</organism>
<dbReference type="InterPro" id="IPR037171">
    <property type="entry name" value="NagB/RpiA_transferase-like"/>
</dbReference>
<dbReference type="RefSeq" id="WP_094515280.1">
    <property type="nucleotide sequence ID" value="NZ_JBHEEP010000020.1"/>
</dbReference>
<dbReference type="PANTHER" id="PTHR43293">
    <property type="entry name" value="ACETATE COA-TRANSFERASE YDIF"/>
    <property type="match status" value="1"/>
</dbReference>
<dbReference type="Gene3D" id="3.40.1080.10">
    <property type="entry name" value="Glutaconate Coenzyme A-transferase"/>
    <property type="match status" value="1"/>
</dbReference>
<sequence length="257" mass="27414">MTGISRDILMAVAASREIRDGETAFIGTGLPMVAAYLAKATHAPTVSLVFESGIIDPAPIELASGVGDYKLVYGSTKVAGTFYALSLLQQGKVDIGFLGTAEIDAFGNLNSTIIGDYRKPKVRLPGSGGANDIASMAKRFVIIARADRKRFVEKLNYLTTPGFLDGPGAREAAGLPGAGPVKVITDLGILGFDPHTKRMRLEETFPGIKAEDVQDVIGFRLEAYSRAKPAIPPTSVQIELLTRKIDPIGMYIKAFQA</sequence>
<dbReference type="Proteomes" id="UP000216363">
    <property type="component" value="Unassembled WGS sequence"/>
</dbReference>